<dbReference type="Gene3D" id="1.20.950.20">
    <property type="entry name" value="Transmembrane di-heme cytochromes, Chain C"/>
    <property type="match status" value="1"/>
</dbReference>
<evidence type="ECO:0000256" key="4">
    <source>
        <dbReference type="ARBA" id="ARBA00022475"/>
    </source>
</evidence>
<keyword evidence="7" id="KW-0479">Metal-binding</keyword>
<keyword evidence="3" id="KW-0813">Transport</keyword>
<evidence type="ECO:0000256" key="6">
    <source>
        <dbReference type="ARBA" id="ARBA00022692"/>
    </source>
</evidence>
<dbReference type="InterPro" id="IPR016174">
    <property type="entry name" value="Di-haem_cyt_TM"/>
</dbReference>
<evidence type="ECO:0000256" key="3">
    <source>
        <dbReference type="ARBA" id="ARBA00022448"/>
    </source>
</evidence>
<evidence type="ECO:0000256" key="10">
    <source>
        <dbReference type="ARBA" id="ARBA00023004"/>
    </source>
</evidence>
<keyword evidence="16" id="KW-1185">Reference proteome</keyword>
<keyword evidence="10" id="KW-0408">Iron</keyword>
<evidence type="ECO:0000256" key="8">
    <source>
        <dbReference type="ARBA" id="ARBA00022982"/>
    </source>
</evidence>
<dbReference type="EMBL" id="JAYFUH010000063">
    <property type="protein sequence ID" value="MEA5666917.1"/>
    <property type="molecule type" value="Genomic_DNA"/>
</dbReference>
<dbReference type="Pfam" id="PF01292">
    <property type="entry name" value="Ni_hydr_CYTB"/>
    <property type="match status" value="1"/>
</dbReference>
<dbReference type="RefSeq" id="WP_323438141.1">
    <property type="nucleotide sequence ID" value="NZ_JAYFUH010000063.1"/>
</dbReference>
<keyword evidence="4" id="KW-1003">Cell membrane</keyword>
<proteinExistence type="inferred from homology"/>
<keyword evidence="11 13" id="KW-0472">Membrane</keyword>
<reference evidence="15 16" key="1">
    <citation type="submission" date="2023-12" db="EMBL/GenBank/DDBJ databases">
        <title>Stenotrophomonas guangdongensis sp. nov., isolated from wilted pepper plants (Capsicum annuum).</title>
        <authorList>
            <person name="Qiu M."/>
            <person name="Li Y."/>
            <person name="Liu Q."/>
            <person name="Zhang X."/>
            <person name="Huang Y."/>
            <person name="Guo R."/>
            <person name="Hu M."/>
            <person name="Zhou J."/>
            <person name="Zhou X."/>
        </authorList>
    </citation>
    <scope>NUCLEOTIDE SEQUENCE [LARGE SCALE GENOMIC DNA]</scope>
    <source>
        <strain evidence="15 16">MH1</strain>
    </source>
</reference>
<feature type="domain" description="Cytochrome b561 bacterial/Ni-hydrogenase" evidence="14">
    <location>
        <begin position="8"/>
        <end position="179"/>
    </location>
</feature>
<keyword evidence="6 13" id="KW-0812">Transmembrane</keyword>
<dbReference type="InterPro" id="IPR052168">
    <property type="entry name" value="Cytochrome_b561_oxidase"/>
</dbReference>
<comment type="cofactor">
    <cofactor evidence="1">
        <name>heme b</name>
        <dbReference type="ChEBI" id="CHEBI:60344"/>
    </cofactor>
</comment>
<keyword evidence="5" id="KW-0349">Heme</keyword>
<dbReference type="Proteomes" id="UP001301653">
    <property type="component" value="Unassembled WGS sequence"/>
</dbReference>
<keyword evidence="9 13" id="KW-1133">Transmembrane helix</keyword>
<protein>
    <submittedName>
        <fullName evidence="15">Cytochrome b/b6 domain-containing protein</fullName>
    </submittedName>
</protein>
<evidence type="ECO:0000313" key="15">
    <source>
        <dbReference type="EMBL" id="MEA5666917.1"/>
    </source>
</evidence>
<evidence type="ECO:0000259" key="14">
    <source>
        <dbReference type="Pfam" id="PF01292"/>
    </source>
</evidence>
<keyword evidence="8" id="KW-0249">Electron transport</keyword>
<feature type="transmembrane region" description="Helical" evidence="13">
    <location>
        <begin position="140"/>
        <end position="164"/>
    </location>
</feature>
<evidence type="ECO:0000256" key="13">
    <source>
        <dbReference type="SAM" id="Phobius"/>
    </source>
</evidence>
<comment type="similarity">
    <text evidence="12">Belongs to the cytochrome b561 family.</text>
</comment>
<dbReference type="PANTHER" id="PTHR30529">
    <property type="entry name" value="CYTOCHROME B561"/>
    <property type="match status" value="1"/>
</dbReference>
<evidence type="ECO:0000256" key="1">
    <source>
        <dbReference type="ARBA" id="ARBA00001970"/>
    </source>
</evidence>
<evidence type="ECO:0000256" key="2">
    <source>
        <dbReference type="ARBA" id="ARBA00004651"/>
    </source>
</evidence>
<evidence type="ECO:0000256" key="12">
    <source>
        <dbReference type="ARBA" id="ARBA00037975"/>
    </source>
</evidence>
<evidence type="ECO:0000256" key="11">
    <source>
        <dbReference type="ARBA" id="ARBA00023136"/>
    </source>
</evidence>
<accession>A0ABU5V1S1</accession>
<evidence type="ECO:0000313" key="16">
    <source>
        <dbReference type="Proteomes" id="UP001301653"/>
    </source>
</evidence>
<evidence type="ECO:0000256" key="7">
    <source>
        <dbReference type="ARBA" id="ARBA00022723"/>
    </source>
</evidence>
<feature type="transmembrane region" description="Helical" evidence="13">
    <location>
        <begin position="49"/>
        <end position="71"/>
    </location>
</feature>
<organism evidence="15 16">
    <name type="scientific">Stenotrophomonas capsici</name>
    <dbReference type="NCBI Taxonomy" id="3110230"/>
    <lineage>
        <taxon>Bacteria</taxon>
        <taxon>Pseudomonadati</taxon>
        <taxon>Pseudomonadota</taxon>
        <taxon>Gammaproteobacteria</taxon>
        <taxon>Lysobacterales</taxon>
        <taxon>Lysobacteraceae</taxon>
        <taxon>Stenotrophomonas</taxon>
    </lineage>
</organism>
<comment type="subcellular location">
    <subcellularLocation>
        <location evidence="2">Cell membrane</location>
        <topology evidence="2">Multi-pass membrane protein</topology>
    </subcellularLocation>
</comment>
<evidence type="ECO:0000256" key="5">
    <source>
        <dbReference type="ARBA" id="ARBA00022617"/>
    </source>
</evidence>
<name>A0ABU5V1S1_9GAMM</name>
<feature type="transmembrane region" description="Helical" evidence="13">
    <location>
        <begin position="91"/>
        <end position="113"/>
    </location>
</feature>
<gene>
    <name evidence="15" type="ORF">VA603_05130</name>
</gene>
<comment type="caution">
    <text evidence="15">The sequence shown here is derived from an EMBL/GenBank/DDBJ whole genome shotgun (WGS) entry which is preliminary data.</text>
</comment>
<sequence length="196" mass="21905">MNASAVERYPLALRVLHWLLAALLMLQLGLGLAAEHAVPPAIAGRLLAVHFPLGIVILCLMTLRLVLRLTLHAPAVQRDEPRWRQRVRSGVHAALYVLVLLLPISGHVIWVWMGADRHLPGGWEVPAFFMPPEDETGRALAWYVHVYGAWLLLASVVLHVAAAFHRQWTLGDGFIARRMGWGSQPPRRPCAAKRRT</sequence>
<dbReference type="InterPro" id="IPR011577">
    <property type="entry name" value="Cyt_b561_bac/Ni-Hgenase"/>
</dbReference>
<dbReference type="SUPFAM" id="SSF81342">
    <property type="entry name" value="Transmembrane di-heme cytochromes"/>
    <property type="match status" value="1"/>
</dbReference>
<dbReference type="PANTHER" id="PTHR30529:SF1">
    <property type="entry name" value="CYTOCHROME B561 HOMOLOG 2"/>
    <property type="match status" value="1"/>
</dbReference>
<evidence type="ECO:0000256" key="9">
    <source>
        <dbReference type="ARBA" id="ARBA00022989"/>
    </source>
</evidence>